<feature type="compositionally biased region" description="Polar residues" evidence="4">
    <location>
        <begin position="878"/>
        <end position="887"/>
    </location>
</feature>
<dbReference type="PANTHER" id="PTHR23083:SF464">
    <property type="entry name" value="TETRATRICOPEPTIDE REPEAT DOMAIN 7, ISOFORM A"/>
    <property type="match status" value="1"/>
</dbReference>
<dbReference type="OMA" id="KQPPEQD"/>
<dbReference type="Gene3D" id="1.25.40.10">
    <property type="entry name" value="Tetratricopeptide repeat domain"/>
    <property type="match status" value="2"/>
</dbReference>
<evidence type="ECO:0000256" key="1">
    <source>
        <dbReference type="ARBA" id="ARBA00002550"/>
    </source>
</evidence>
<comment type="similarity">
    <text evidence="2">Belongs to the YPP1 family.</text>
</comment>
<dbReference type="Proteomes" id="UP000006702">
    <property type="component" value="Unassembled WGS sequence"/>
</dbReference>
<dbReference type="VEuPathDB" id="FungiDB:NFIA_036570"/>
<accession>A1CZB5</accession>
<proteinExistence type="inferred from homology"/>
<dbReference type="RefSeq" id="XP_001265982.1">
    <property type="nucleotide sequence ID" value="XM_001265981.1"/>
</dbReference>
<dbReference type="PROSITE" id="PS50005">
    <property type="entry name" value="TPR"/>
    <property type="match status" value="1"/>
</dbReference>
<protein>
    <submittedName>
        <fullName evidence="5">Filamentation protein (Rhf1), putative</fullName>
    </submittedName>
</protein>
<keyword evidence="6" id="KW-1185">Reference proteome</keyword>
<comment type="function">
    <text evidence="1">Involved in endocytosis.</text>
</comment>
<keyword evidence="3" id="KW-0802">TPR repeat</keyword>
<dbReference type="AlphaFoldDB" id="A1CZB5"/>
<organism evidence="5 6">
    <name type="scientific">Neosartorya fischeri (strain ATCC 1020 / DSM 3700 / CBS 544.65 / FGSC A1164 / JCM 1740 / NRRL 181 / WB 181)</name>
    <name type="common">Aspergillus fischerianus</name>
    <dbReference type="NCBI Taxonomy" id="331117"/>
    <lineage>
        <taxon>Eukaryota</taxon>
        <taxon>Fungi</taxon>
        <taxon>Dikarya</taxon>
        <taxon>Ascomycota</taxon>
        <taxon>Pezizomycotina</taxon>
        <taxon>Eurotiomycetes</taxon>
        <taxon>Eurotiomycetidae</taxon>
        <taxon>Eurotiales</taxon>
        <taxon>Aspergillaceae</taxon>
        <taxon>Aspergillus</taxon>
        <taxon>Aspergillus subgen. Fumigati</taxon>
    </lineage>
</organism>
<dbReference type="InterPro" id="IPR011990">
    <property type="entry name" value="TPR-like_helical_dom_sf"/>
</dbReference>
<dbReference type="SUPFAM" id="SSF48452">
    <property type="entry name" value="TPR-like"/>
    <property type="match status" value="1"/>
</dbReference>
<evidence type="ECO:0000313" key="6">
    <source>
        <dbReference type="Proteomes" id="UP000006702"/>
    </source>
</evidence>
<feature type="region of interest" description="Disordered" evidence="4">
    <location>
        <begin position="799"/>
        <end position="866"/>
    </location>
</feature>
<feature type="region of interest" description="Disordered" evidence="4">
    <location>
        <begin position="878"/>
        <end position="917"/>
    </location>
</feature>
<dbReference type="SMART" id="SM00028">
    <property type="entry name" value="TPR"/>
    <property type="match status" value="4"/>
</dbReference>
<feature type="region of interest" description="Disordered" evidence="4">
    <location>
        <begin position="1103"/>
        <end position="1122"/>
    </location>
</feature>
<evidence type="ECO:0000313" key="5">
    <source>
        <dbReference type="EMBL" id="EAW24085.1"/>
    </source>
</evidence>
<gene>
    <name evidence="5" type="ORF">NFIA_036570</name>
</gene>
<dbReference type="InterPro" id="IPR019734">
    <property type="entry name" value="TPR_rpt"/>
</dbReference>
<dbReference type="GeneID" id="4592407"/>
<feature type="compositionally biased region" description="Polar residues" evidence="4">
    <location>
        <begin position="768"/>
        <end position="783"/>
    </location>
</feature>
<dbReference type="STRING" id="331117.A1CZB5"/>
<feature type="compositionally biased region" description="Polar residues" evidence="4">
    <location>
        <begin position="832"/>
        <end position="862"/>
    </location>
</feature>
<dbReference type="EMBL" id="DS027686">
    <property type="protein sequence ID" value="EAW24085.1"/>
    <property type="molecule type" value="Genomic_DNA"/>
</dbReference>
<dbReference type="eggNOG" id="ENOG502S2NV">
    <property type="taxonomic scope" value="Eukaryota"/>
</dbReference>
<evidence type="ECO:0000256" key="2">
    <source>
        <dbReference type="ARBA" id="ARBA00038251"/>
    </source>
</evidence>
<dbReference type="HOGENOM" id="CLU_003276_0_0_1"/>
<dbReference type="OrthoDB" id="29013at2759"/>
<name>A1CZB5_NEOFI</name>
<dbReference type="KEGG" id="nfi:NFIA_036570"/>
<reference evidence="6" key="1">
    <citation type="journal article" date="2008" name="PLoS Genet.">
        <title>Genomic islands in the pathogenic filamentous fungus Aspergillus fumigatus.</title>
        <authorList>
            <person name="Fedorova N.D."/>
            <person name="Khaldi N."/>
            <person name="Joardar V.S."/>
            <person name="Maiti R."/>
            <person name="Amedeo P."/>
            <person name="Anderson M.J."/>
            <person name="Crabtree J."/>
            <person name="Silva J.C."/>
            <person name="Badger J.H."/>
            <person name="Albarraq A."/>
            <person name="Angiuoli S."/>
            <person name="Bussey H."/>
            <person name="Bowyer P."/>
            <person name="Cotty P.J."/>
            <person name="Dyer P.S."/>
            <person name="Egan A."/>
            <person name="Galens K."/>
            <person name="Fraser-Liggett C.M."/>
            <person name="Haas B.J."/>
            <person name="Inman J.M."/>
            <person name="Kent R."/>
            <person name="Lemieux S."/>
            <person name="Malavazi I."/>
            <person name="Orvis J."/>
            <person name="Roemer T."/>
            <person name="Ronning C.M."/>
            <person name="Sundaram J.P."/>
            <person name="Sutton G."/>
            <person name="Turner G."/>
            <person name="Venter J.C."/>
            <person name="White O.R."/>
            <person name="Whitty B.R."/>
            <person name="Youngman P."/>
            <person name="Wolfe K.H."/>
            <person name="Goldman G.H."/>
            <person name="Wortman J.R."/>
            <person name="Jiang B."/>
            <person name="Denning D.W."/>
            <person name="Nierman W.C."/>
        </authorList>
    </citation>
    <scope>NUCLEOTIDE SEQUENCE [LARGE SCALE GENOMIC DNA]</scope>
    <source>
        <strain evidence="6">ATCC 1020 / DSM 3700 / CBS 544.65 / FGSC A1164 / JCM 1740 / NRRL 181 / WB 181</strain>
    </source>
</reference>
<evidence type="ECO:0000256" key="4">
    <source>
        <dbReference type="SAM" id="MobiDB-lite"/>
    </source>
</evidence>
<feature type="repeat" description="TPR" evidence="3">
    <location>
        <begin position="1010"/>
        <end position="1043"/>
    </location>
</feature>
<dbReference type="PANTHER" id="PTHR23083">
    <property type="entry name" value="TETRATRICOPEPTIDE REPEAT PROTEIN, TPR"/>
    <property type="match status" value="1"/>
</dbReference>
<sequence>MTVSVAFQVTVARRRVPLPIEQPTVSEKAHRYIVALDSARCQNKWDEVPELIRKVTKHAPQKTCFLQVATAESQIAQYNQKRPSTAQSFSSSSSSLPELIPPLLSTIENEDGSPEELFQAQVCLGWLHWSLSEPGLAAAHLPKDFGEVADKLGENISPWTEVCLVKGCYMKGAAQAMVSEPHDALKILETLTPWLSSHSTSLSSKCSQFLHWSEKLLGKAASIASEEAVKRTPSGDSELIKTALKLCRLWSAHPYVKQNPSSGSVNPEGPSEPAAKSATWKSYYDLLTAILQDGLFYVSPTSGPDRPQLASEIRRVEAIYETNLLREVKFPMANSRNEQIEYWVEQVIRNWQELCGPNWTDEDLPEGGQNAVGRNVLDILYRAATKTYHSYLILRRLFHVHSALADFDLAVKALDSYIEIVLGAKARAEKAAQYGELESDENLLQTLAEGVTMLVCFGSDKEAEKAKDLVAILTEFVAKHVQEIEDDGEEAKLVIRQDSADSQVVSPRVIATAYRAIGTGLANWASWTPRNEDRDDIRAEAIENLERSIAPELGDESNYSSLYTLALLLAESRDLDGAIGYIKSALSYTQAHGPQSDLSRERDLVPLWHLLALLLSAKQDYDIAERSCEAAFEQFPSAVISLVNGSRGSQEQGQDTGDASTTTDIGHALIDQLRGREKERIIETRMTQLAFIELQEGPEAAVNHSHQLLSLFATLFNKLELQADEQKDRQTEHLVPPKSAAGTVKSLRGSIFGRHKASRASERKAESTGATQPISTSSSVHNEQMLSTDLAPAIQVTHEQNGNAEDPQPPARSDSTRQKLRKRSGTLKKGEGQSSTQINGTEDPTNAVSTATNGTATLQQPGSGEGLAQDAVGLAVSSTANQPQSGKQPLRPAAHNMNCKQAPPPTGHPKQPPEQDIRLPYRFDSPTKAITKFPAFQSQKHALSVLIKIWLLIAGLYRRASLFEDAQEACEEAAKHVDRVEALVAAQESSARAFRSRGWAAAKSSDELWADLHTEQGLLAQAQSRPHDAMELFEEALVRDPDHLKATVCLANLLLDIWERKVPLNRPHTDDLHAEMSTLYLPATAQKSSATLNKIQNQDFYNLEDRPMPSKRQSPPTDVEEDEPKLLNRIAARDRAYALLSALTKRGTAWDNSEAWFALSRAHEASGDVEKLKEVLWWCVELEDRRPIRHWSNIGSGLYVL</sequence>
<evidence type="ECO:0000256" key="3">
    <source>
        <dbReference type="PROSITE-ProRule" id="PRU00339"/>
    </source>
</evidence>
<feature type="region of interest" description="Disordered" evidence="4">
    <location>
        <begin position="727"/>
        <end position="783"/>
    </location>
</feature>
<dbReference type="InterPro" id="IPR051722">
    <property type="entry name" value="Endocytosis_PI4K-reg_protein"/>
</dbReference>